<keyword evidence="2" id="KW-1185">Reference proteome</keyword>
<accession>A0ABV0M8S4</accession>
<proteinExistence type="predicted"/>
<reference evidence="1 2" key="1">
    <citation type="submission" date="2024-05" db="EMBL/GenBank/DDBJ databases">
        <title>Neorhizobium sp. Rsf11, a plant growth promoting and heavy metal resistant PAH-degrader.</title>
        <authorList>
            <person name="Golubev S.N."/>
            <person name="Muratova A.Y."/>
            <person name="Markelova M.I."/>
        </authorList>
    </citation>
    <scope>NUCLEOTIDE SEQUENCE [LARGE SCALE GENOMIC DNA]</scope>
    <source>
        <strain evidence="1 2">Rsf11</strain>
    </source>
</reference>
<protein>
    <submittedName>
        <fullName evidence="1">Uncharacterized protein</fullName>
    </submittedName>
</protein>
<organism evidence="1 2">
    <name type="scientific">Neorhizobium phenanthreniclasticum</name>
    <dbReference type="NCBI Taxonomy" id="3157917"/>
    <lineage>
        <taxon>Bacteria</taxon>
        <taxon>Pseudomonadati</taxon>
        <taxon>Pseudomonadota</taxon>
        <taxon>Alphaproteobacteria</taxon>
        <taxon>Hyphomicrobiales</taxon>
        <taxon>Rhizobiaceae</taxon>
        <taxon>Rhizobium/Agrobacterium group</taxon>
        <taxon>Neorhizobium</taxon>
    </lineage>
</organism>
<dbReference type="RefSeq" id="WP_348864305.1">
    <property type="nucleotide sequence ID" value="NZ_JBEAAL010000023.1"/>
</dbReference>
<evidence type="ECO:0000313" key="2">
    <source>
        <dbReference type="Proteomes" id="UP001496627"/>
    </source>
</evidence>
<comment type="caution">
    <text evidence="1">The sequence shown here is derived from an EMBL/GenBank/DDBJ whole genome shotgun (WGS) entry which is preliminary data.</text>
</comment>
<sequence>MNLDMINLWQGCVFAVWGASSTVFARNHFKSDAWNDQCEEWKDRNQYGDTQDTLIVANILGINRFLFMRI</sequence>
<name>A0ABV0M8S4_9HYPH</name>
<dbReference type="Proteomes" id="UP001496627">
    <property type="component" value="Unassembled WGS sequence"/>
</dbReference>
<gene>
    <name evidence="1" type="ORF">ABK249_24695</name>
</gene>
<dbReference type="EMBL" id="JBEAAL010000023">
    <property type="protein sequence ID" value="MEQ1408132.1"/>
    <property type="molecule type" value="Genomic_DNA"/>
</dbReference>
<evidence type="ECO:0000313" key="1">
    <source>
        <dbReference type="EMBL" id="MEQ1408132.1"/>
    </source>
</evidence>